<gene>
    <name evidence="3" type="ordered locus">ANT_23770</name>
</gene>
<accession>E8MYR7</accession>
<feature type="domain" description="Peptidase C39-like" evidence="2">
    <location>
        <begin position="163"/>
        <end position="296"/>
    </location>
</feature>
<feature type="compositionally biased region" description="Pro residues" evidence="1">
    <location>
        <begin position="107"/>
        <end position="131"/>
    </location>
</feature>
<evidence type="ECO:0000313" key="4">
    <source>
        <dbReference type="Proteomes" id="UP000008922"/>
    </source>
</evidence>
<dbReference type="PANTHER" id="PTHR37806:SF1">
    <property type="entry name" value="PEPTIDASE C39-LIKE DOMAIN-CONTAINING PROTEIN"/>
    <property type="match status" value="1"/>
</dbReference>
<evidence type="ECO:0000259" key="2">
    <source>
        <dbReference type="Pfam" id="PF13529"/>
    </source>
</evidence>
<dbReference type="Gene3D" id="3.90.70.10">
    <property type="entry name" value="Cysteine proteinases"/>
    <property type="match status" value="1"/>
</dbReference>
<dbReference type="Proteomes" id="UP000008922">
    <property type="component" value="Chromosome"/>
</dbReference>
<dbReference type="InterPro" id="IPR039564">
    <property type="entry name" value="Peptidase_C39-like"/>
</dbReference>
<dbReference type="STRING" id="926569.ANT_23770"/>
<dbReference type="AlphaFoldDB" id="E8MYR7"/>
<dbReference type="HOGENOM" id="CLU_843702_0_0_0"/>
<dbReference type="InParanoid" id="E8MYR7"/>
<evidence type="ECO:0000313" key="3">
    <source>
        <dbReference type="EMBL" id="BAJ64403.1"/>
    </source>
</evidence>
<dbReference type="PANTHER" id="PTHR37806">
    <property type="entry name" value="LMO0724 PROTEIN"/>
    <property type="match status" value="1"/>
</dbReference>
<dbReference type="Pfam" id="PF13529">
    <property type="entry name" value="Peptidase_C39_2"/>
    <property type="match status" value="1"/>
</dbReference>
<dbReference type="EMBL" id="AP012029">
    <property type="protein sequence ID" value="BAJ64403.1"/>
    <property type="molecule type" value="Genomic_DNA"/>
</dbReference>
<keyword evidence="4" id="KW-1185">Reference proteome</keyword>
<reference evidence="3 4" key="1">
    <citation type="submission" date="2010-12" db="EMBL/GenBank/DDBJ databases">
        <title>Whole genome sequence of Anaerolinea thermophila UNI-1.</title>
        <authorList>
            <person name="Narita-Yamada S."/>
            <person name="Kishi E."/>
            <person name="Watanabe Y."/>
            <person name="Takasaki K."/>
            <person name="Ankai A."/>
            <person name="Oguchi A."/>
            <person name="Fukui S."/>
            <person name="Takahashi M."/>
            <person name="Yashiro I."/>
            <person name="Hosoyama A."/>
            <person name="Sekiguchi Y."/>
            <person name="Hanada S."/>
            <person name="Fujita N."/>
        </authorList>
    </citation>
    <scope>NUCLEOTIDE SEQUENCE [LARGE SCALE GENOMIC DNA]</scope>
    <source>
        <strain evidence="4">DSM 14523 / JCM 11388 / NBRC 100420 / UNI-1</strain>
    </source>
</reference>
<protein>
    <recommendedName>
        <fullName evidence="2">Peptidase C39-like domain-containing protein</fullName>
    </recommendedName>
</protein>
<organism evidence="3 4">
    <name type="scientific">Anaerolinea thermophila (strain DSM 14523 / JCM 11388 / NBRC 100420 / UNI-1)</name>
    <dbReference type="NCBI Taxonomy" id="926569"/>
    <lineage>
        <taxon>Bacteria</taxon>
        <taxon>Bacillati</taxon>
        <taxon>Chloroflexota</taxon>
        <taxon>Anaerolineae</taxon>
        <taxon>Anaerolineales</taxon>
        <taxon>Anaerolineaceae</taxon>
        <taxon>Anaerolinea</taxon>
    </lineage>
</organism>
<name>E8MYR7_ANATU</name>
<dbReference type="eggNOG" id="COG4990">
    <property type="taxonomic scope" value="Bacteria"/>
</dbReference>
<dbReference type="KEGG" id="atm:ANT_23770"/>
<feature type="region of interest" description="Disordered" evidence="1">
    <location>
        <begin position="107"/>
        <end position="143"/>
    </location>
</feature>
<proteinExistence type="predicted"/>
<evidence type="ECO:0000256" key="1">
    <source>
        <dbReference type="SAM" id="MobiDB-lite"/>
    </source>
</evidence>
<sequence>MGSILTNKYGNVNEKFLTQWVKSSTMKRSTYYPLSSNDMPKPARIHLVLSLFVFLLLSTCTGVEFTTRKPATELSANINQSLGVQQVERSGVGFALMGKISPFTPTPIPTSTPTPFQPVPPTATPIPPTPTPTATATEPSPPSFPEEHFIRNISGHPQYFSLSCEAAVATDWAAYFGVTISEYNFQFELPRSDNPEKGFVGDVNAPWGQIPPYGYGVHAQPVANLLNQYGLPARAVKGWSVEEIKAELANDQPVIVWVIGNVEGGIPYEYTDKEGNMVIVAAYEHVILVTGYSKTHLRYISNGAFYDVPIEVFENSWKVLGNMAIYYDD</sequence>